<protein>
    <submittedName>
        <fullName evidence="2">Uncharacterized protein</fullName>
    </submittedName>
</protein>
<sequence>MTQNSAPDNCIRPDELMEELSIKKDAYYKDVNYLDIKPEKDSDGKVYLTEEQANQIRALRNHVSETGRRNGFDNSSIVKVDNSNEIVSNSSETQEDIYVEQEEPTSKIDSDLVREAEELAARGMAMNDLIKIQLASQMSFDDLSPDLKEKVNIAREVANPKFTPADIATQLLAQHRSQKAQAQG</sequence>
<feature type="compositionally biased region" description="Acidic residues" evidence="1">
    <location>
        <begin position="93"/>
        <end position="103"/>
    </location>
</feature>
<dbReference type="EMBL" id="CAACVJ010000094">
    <property type="protein sequence ID" value="VEP13121.1"/>
    <property type="molecule type" value="Genomic_DNA"/>
</dbReference>
<reference evidence="2 3" key="1">
    <citation type="submission" date="2019-01" db="EMBL/GenBank/DDBJ databases">
        <authorList>
            <person name="Brito A."/>
        </authorList>
    </citation>
    <scope>NUCLEOTIDE SEQUENCE [LARGE SCALE GENOMIC DNA]</scope>
    <source>
        <strain evidence="2">1</strain>
    </source>
</reference>
<proteinExistence type="predicted"/>
<evidence type="ECO:0000313" key="3">
    <source>
        <dbReference type="Proteomes" id="UP000320055"/>
    </source>
</evidence>
<dbReference type="OrthoDB" id="561675at2"/>
<dbReference type="RefSeq" id="WP_144871340.1">
    <property type="nucleotide sequence ID" value="NZ_LR213933.1"/>
</dbReference>
<feature type="region of interest" description="Disordered" evidence="1">
    <location>
        <begin position="83"/>
        <end position="105"/>
    </location>
</feature>
<organism evidence="2 3">
    <name type="scientific">Hyella patelloides LEGE 07179</name>
    <dbReference type="NCBI Taxonomy" id="945734"/>
    <lineage>
        <taxon>Bacteria</taxon>
        <taxon>Bacillati</taxon>
        <taxon>Cyanobacteriota</taxon>
        <taxon>Cyanophyceae</taxon>
        <taxon>Pleurocapsales</taxon>
        <taxon>Hyellaceae</taxon>
        <taxon>Hyella</taxon>
    </lineage>
</organism>
<accession>A0A563VNX7</accession>
<dbReference type="Proteomes" id="UP000320055">
    <property type="component" value="Unassembled WGS sequence"/>
</dbReference>
<evidence type="ECO:0000313" key="2">
    <source>
        <dbReference type="EMBL" id="VEP13121.1"/>
    </source>
</evidence>
<name>A0A563VNX7_9CYAN</name>
<gene>
    <name evidence="2" type="ORF">H1P_1830019</name>
</gene>
<feature type="compositionally biased region" description="Polar residues" evidence="1">
    <location>
        <begin position="83"/>
        <end position="92"/>
    </location>
</feature>
<keyword evidence="3" id="KW-1185">Reference proteome</keyword>
<evidence type="ECO:0000256" key="1">
    <source>
        <dbReference type="SAM" id="MobiDB-lite"/>
    </source>
</evidence>
<dbReference type="AlphaFoldDB" id="A0A563VNX7"/>